<organism evidence="2 3">
    <name type="scientific">Roseimaritima ulvae</name>
    <dbReference type="NCBI Taxonomy" id="980254"/>
    <lineage>
        <taxon>Bacteria</taxon>
        <taxon>Pseudomonadati</taxon>
        <taxon>Planctomycetota</taxon>
        <taxon>Planctomycetia</taxon>
        <taxon>Pirellulales</taxon>
        <taxon>Pirellulaceae</taxon>
        <taxon>Roseimaritima</taxon>
    </lineage>
</organism>
<feature type="signal peptide" evidence="1">
    <location>
        <begin position="1"/>
        <end position="26"/>
    </location>
</feature>
<dbReference type="Proteomes" id="UP000325286">
    <property type="component" value="Chromosome"/>
</dbReference>
<proteinExistence type="predicted"/>
<evidence type="ECO:0000313" key="2">
    <source>
        <dbReference type="EMBL" id="QEG39554.1"/>
    </source>
</evidence>
<dbReference type="AlphaFoldDB" id="A0A5B9QKX0"/>
<keyword evidence="3" id="KW-1185">Reference proteome</keyword>
<gene>
    <name evidence="2" type="ORF">UC8_15490</name>
</gene>
<protein>
    <submittedName>
        <fullName evidence="2">Uncharacterized protein</fullName>
    </submittedName>
</protein>
<dbReference type="OrthoDB" id="291981at2"/>
<name>A0A5B9QKX0_9BACT</name>
<evidence type="ECO:0000313" key="3">
    <source>
        <dbReference type="Proteomes" id="UP000325286"/>
    </source>
</evidence>
<dbReference type="KEGG" id="rul:UC8_15490"/>
<dbReference type="PROSITE" id="PS51257">
    <property type="entry name" value="PROKAR_LIPOPROTEIN"/>
    <property type="match status" value="1"/>
</dbReference>
<dbReference type="RefSeq" id="WP_068133033.1">
    <property type="nucleotide sequence ID" value="NZ_CP042914.1"/>
</dbReference>
<accession>A0A5B9QKX0</accession>
<feature type="chain" id="PRO_5022860911" evidence="1">
    <location>
        <begin position="27"/>
        <end position="294"/>
    </location>
</feature>
<evidence type="ECO:0000256" key="1">
    <source>
        <dbReference type="SAM" id="SignalP"/>
    </source>
</evidence>
<reference evidence="2 3" key="1">
    <citation type="submission" date="2019-08" db="EMBL/GenBank/DDBJ databases">
        <title>Deep-cultivation of Planctomycetes and their phenomic and genomic characterization uncovers novel biology.</title>
        <authorList>
            <person name="Wiegand S."/>
            <person name="Jogler M."/>
            <person name="Boedeker C."/>
            <person name="Pinto D."/>
            <person name="Vollmers J."/>
            <person name="Rivas-Marin E."/>
            <person name="Kohn T."/>
            <person name="Peeters S.H."/>
            <person name="Heuer A."/>
            <person name="Rast P."/>
            <person name="Oberbeckmann S."/>
            <person name="Bunk B."/>
            <person name="Jeske O."/>
            <person name="Meyerdierks A."/>
            <person name="Storesund J.E."/>
            <person name="Kallscheuer N."/>
            <person name="Luecker S."/>
            <person name="Lage O.M."/>
            <person name="Pohl T."/>
            <person name="Merkel B.J."/>
            <person name="Hornburger P."/>
            <person name="Mueller R.-W."/>
            <person name="Bruemmer F."/>
            <person name="Labrenz M."/>
            <person name="Spormann A.M."/>
            <person name="Op den Camp H."/>
            <person name="Overmann J."/>
            <person name="Amann R."/>
            <person name="Jetten M.S.M."/>
            <person name="Mascher T."/>
            <person name="Medema M.H."/>
            <person name="Devos D.P."/>
            <person name="Kaster A.-K."/>
            <person name="Ovreas L."/>
            <person name="Rohde M."/>
            <person name="Galperin M.Y."/>
            <person name="Jogler C."/>
        </authorList>
    </citation>
    <scope>NUCLEOTIDE SEQUENCE [LARGE SCALE GENOMIC DNA]</scope>
    <source>
        <strain evidence="2 3">UC8</strain>
    </source>
</reference>
<keyword evidence="1" id="KW-0732">Signal</keyword>
<dbReference type="EMBL" id="CP042914">
    <property type="protein sequence ID" value="QEG39554.1"/>
    <property type="molecule type" value="Genomic_DNA"/>
</dbReference>
<sequence precursor="true">MPRRTVLSILALASASLLIGCSAAWAQSPSPPRFSFGAARETSAHDTSRAARGDAIQQIPLDRLTPQAQARIRRIVDSPTLFRRLPTQRIECDPEMFVFLVRHPEVMVGIWEEMGITKVKTERIGPFQLQANDHAGTECNIDLVYGDQHTHLYYATGHYDGPMSAVPVSGKGVFLLRSETRKSSDGRDVVVGTLDCFIQLDSLGADLLARTLSGLIGRTADNNFEESARFMAQISRASAQNPRGMEDLARRLPQVMPAIRQRFAEKAIAVYENQHRTAALPSENRSQSRQALSP</sequence>